<keyword evidence="3" id="KW-0175">Coiled coil</keyword>
<dbReference type="PANTHER" id="PTHR32295">
    <property type="entry name" value="IQ-DOMAIN 5-RELATED"/>
    <property type="match status" value="1"/>
</dbReference>
<evidence type="ECO:0000256" key="4">
    <source>
        <dbReference type="SAM" id="MobiDB-lite"/>
    </source>
</evidence>
<feature type="coiled-coil region" evidence="3">
    <location>
        <begin position="422"/>
        <end position="449"/>
    </location>
</feature>
<organism evidence="5 6">
    <name type="scientific">Zingiber officinale</name>
    <name type="common">Ginger</name>
    <name type="synonym">Amomum zingiber</name>
    <dbReference type="NCBI Taxonomy" id="94328"/>
    <lineage>
        <taxon>Eukaryota</taxon>
        <taxon>Viridiplantae</taxon>
        <taxon>Streptophyta</taxon>
        <taxon>Embryophyta</taxon>
        <taxon>Tracheophyta</taxon>
        <taxon>Spermatophyta</taxon>
        <taxon>Magnoliopsida</taxon>
        <taxon>Liliopsida</taxon>
        <taxon>Zingiberales</taxon>
        <taxon>Zingiberaceae</taxon>
        <taxon>Zingiber</taxon>
    </lineage>
</organism>
<sequence>MRAENLPKLLRLRQILPFSPSHLSSSSRSCSSGQPCAGGCVIWQSRAIDCGINETVMADVSVASRVLEFVSAACWHLCPPCASVCVGMQLCWLCWPLVASKEDSSHSFFLSATSRHSAADRTSTSSLLPATRFCRASHFDLVPLLASVLLAATVEPAALVLAEILSREFGSKEDSSHSFFLSATSRHSAADRTSTSSLLPATRFCRASHFDLVPLLASVLLAATVEPTALVLAEILSCEFGWLKEKKSFMSALLLLEGFCFSDASPSPESSSSSSTFSSCVPAAVLSSRMGSGDWLKTIIHRKKTKKATVSSNSQSNGFKLKNQASDHPNKLLNNGAENGNIGDGVTAEDAAAIRIQTSFRRFRARKTLRSLRRKERLQDLTHRNSVQKQISNTLRHVQLWSKIQAQIRTRRTMMVVEGRIRQKKHENQLKLEAKLQDLEIEIKELNIGTGVESLILSSQQVEWNGGTETKEEIIARIQQREEAAVKRERAMAYAFSHQWRASSGINQGPFVYELAKGNWEWSWVDKWIAAQPWETRPSAQSQVKPALKANKNANPSTQTVPTSSKLANTDAKVSIKKPPKQPDEDTTLKIINTARLRSKCGTSKQEEQPSQGGELVT</sequence>
<gene>
    <name evidence="5" type="ORF">ZIOFF_035317</name>
</gene>
<proteinExistence type="inferred from homology"/>
<feature type="region of interest" description="Disordered" evidence="4">
    <location>
        <begin position="550"/>
        <end position="618"/>
    </location>
</feature>
<accession>A0A8J5G948</accession>
<dbReference type="Proteomes" id="UP000734854">
    <property type="component" value="Unassembled WGS sequence"/>
</dbReference>
<protein>
    <recommendedName>
        <fullName evidence="7">Protein IQ-DOMAIN 1</fullName>
    </recommendedName>
</protein>
<feature type="compositionally biased region" description="Polar residues" evidence="4">
    <location>
        <begin position="552"/>
        <end position="568"/>
    </location>
</feature>
<keyword evidence="1" id="KW-0112">Calmodulin-binding</keyword>
<dbReference type="PROSITE" id="PS50096">
    <property type="entry name" value="IQ"/>
    <property type="match status" value="1"/>
</dbReference>
<evidence type="ECO:0000313" key="5">
    <source>
        <dbReference type="EMBL" id="KAG6503028.1"/>
    </source>
</evidence>
<evidence type="ECO:0000313" key="6">
    <source>
        <dbReference type="Proteomes" id="UP000734854"/>
    </source>
</evidence>
<reference evidence="5 6" key="1">
    <citation type="submission" date="2020-08" db="EMBL/GenBank/DDBJ databases">
        <title>Plant Genome Project.</title>
        <authorList>
            <person name="Zhang R.-G."/>
        </authorList>
    </citation>
    <scope>NUCLEOTIDE SEQUENCE [LARGE SCALE GENOMIC DNA]</scope>
    <source>
        <tissue evidence="5">Rhizome</tissue>
    </source>
</reference>
<dbReference type="GO" id="GO:0005516">
    <property type="term" value="F:calmodulin binding"/>
    <property type="evidence" value="ECO:0007669"/>
    <property type="project" value="UniProtKB-KW"/>
</dbReference>
<comment type="caution">
    <text evidence="5">The sequence shown here is derived from an EMBL/GenBank/DDBJ whole genome shotgun (WGS) entry which is preliminary data.</text>
</comment>
<evidence type="ECO:0008006" key="7">
    <source>
        <dbReference type="Google" id="ProtNLM"/>
    </source>
</evidence>
<name>A0A8J5G948_ZINOF</name>
<dbReference type="EMBL" id="JACMSC010000010">
    <property type="protein sequence ID" value="KAG6503028.1"/>
    <property type="molecule type" value="Genomic_DNA"/>
</dbReference>
<comment type="similarity">
    <text evidence="2">Belongs to the IQD family.</text>
</comment>
<keyword evidence="6" id="KW-1185">Reference proteome</keyword>
<evidence type="ECO:0000256" key="1">
    <source>
        <dbReference type="ARBA" id="ARBA00022860"/>
    </source>
</evidence>
<evidence type="ECO:0000256" key="3">
    <source>
        <dbReference type="SAM" id="Coils"/>
    </source>
</evidence>
<evidence type="ECO:0000256" key="2">
    <source>
        <dbReference type="ARBA" id="ARBA00024341"/>
    </source>
</evidence>
<feature type="compositionally biased region" description="Polar residues" evidence="4">
    <location>
        <begin position="601"/>
        <end position="612"/>
    </location>
</feature>
<dbReference type="AlphaFoldDB" id="A0A8J5G948"/>
<dbReference type="PANTHER" id="PTHR32295:SF93">
    <property type="entry name" value="PROTEIN IQ-DOMAIN 9"/>
    <property type="match status" value="1"/>
</dbReference>